<reference evidence="1 2" key="1">
    <citation type="journal article" date="2021" name="BMC Genomics">
        <title>Datura genome reveals duplications of psychoactive alkaloid biosynthetic genes and high mutation rate following tissue culture.</title>
        <authorList>
            <person name="Rajewski A."/>
            <person name="Carter-House D."/>
            <person name="Stajich J."/>
            <person name="Litt A."/>
        </authorList>
    </citation>
    <scope>NUCLEOTIDE SEQUENCE [LARGE SCALE GENOMIC DNA]</scope>
    <source>
        <strain evidence="1">AR-01</strain>
    </source>
</reference>
<evidence type="ECO:0000313" key="2">
    <source>
        <dbReference type="Proteomes" id="UP000823775"/>
    </source>
</evidence>
<evidence type="ECO:0000313" key="1">
    <source>
        <dbReference type="EMBL" id="MCD7473402.1"/>
    </source>
</evidence>
<proteinExistence type="predicted"/>
<comment type="caution">
    <text evidence="1">The sequence shown here is derived from an EMBL/GenBank/DDBJ whole genome shotgun (WGS) entry which is preliminary data.</text>
</comment>
<protein>
    <submittedName>
        <fullName evidence="1">Uncharacterized protein</fullName>
    </submittedName>
</protein>
<dbReference type="Proteomes" id="UP000823775">
    <property type="component" value="Unassembled WGS sequence"/>
</dbReference>
<gene>
    <name evidence="1" type="ORF">HAX54_015238</name>
</gene>
<organism evidence="1 2">
    <name type="scientific">Datura stramonium</name>
    <name type="common">Jimsonweed</name>
    <name type="synonym">Common thornapple</name>
    <dbReference type="NCBI Taxonomy" id="4076"/>
    <lineage>
        <taxon>Eukaryota</taxon>
        <taxon>Viridiplantae</taxon>
        <taxon>Streptophyta</taxon>
        <taxon>Embryophyta</taxon>
        <taxon>Tracheophyta</taxon>
        <taxon>Spermatophyta</taxon>
        <taxon>Magnoliopsida</taxon>
        <taxon>eudicotyledons</taxon>
        <taxon>Gunneridae</taxon>
        <taxon>Pentapetalae</taxon>
        <taxon>asterids</taxon>
        <taxon>lamiids</taxon>
        <taxon>Solanales</taxon>
        <taxon>Solanaceae</taxon>
        <taxon>Solanoideae</taxon>
        <taxon>Datureae</taxon>
        <taxon>Datura</taxon>
    </lineage>
</organism>
<name>A0ABS8TSG5_DATST</name>
<accession>A0ABS8TSG5</accession>
<dbReference type="EMBL" id="JACEIK010001967">
    <property type="protein sequence ID" value="MCD7473402.1"/>
    <property type="molecule type" value="Genomic_DNA"/>
</dbReference>
<sequence length="57" mass="6499">IRTRDRKPPHWVRGTEPGLHDGLRATLRLFTGVPISSEPARWLRGTEPELRDGLRAT</sequence>
<feature type="non-terminal residue" evidence="1">
    <location>
        <position position="1"/>
    </location>
</feature>
<keyword evidence="2" id="KW-1185">Reference proteome</keyword>